<dbReference type="EMBL" id="CP001014">
    <property type="protein sequence ID" value="ACB40826.1"/>
    <property type="molecule type" value="Genomic_DNA"/>
</dbReference>
<dbReference type="STRING" id="444157.Tneu_1911"/>
<keyword evidence="10" id="KW-0479">Metal-binding</keyword>
<name>B1YBM4_PYRNV</name>
<dbReference type="RefSeq" id="WP_012351245.1">
    <property type="nucleotide sequence ID" value="NC_010525.1"/>
</dbReference>
<protein>
    <recommendedName>
        <fullName evidence="3 8">Amidophosphoribosyltransferase</fullName>
        <shortName evidence="8">ATase</shortName>
        <ecNumber evidence="3 8">2.4.2.14</ecNumber>
    </recommendedName>
    <alternativeName>
        <fullName evidence="8">Glutamine phosphoribosylpyrophosphate amidotransferase</fullName>
    </alternativeName>
</protein>
<feature type="binding site" evidence="11">
    <location>
        <position position="396"/>
    </location>
    <ligand>
        <name>[4Fe-4S] cluster</name>
        <dbReference type="ChEBI" id="CHEBI:49883"/>
    </ligand>
</feature>
<dbReference type="OrthoDB" id="5976at2157"/>
<dbReference type="GeneID" id="6164919"/>
<dbReference type="PANTHER" id="PTHR11907">
    <property type="entry name" value="AMIDOPHOSPHORIBOSYLTRANSFERASE"/>
    <property type="match status" value="1"/>
</dbReference>
<gene>
    <name evidence="13" type="ordered locus">Tneu_1911</name>
</gene>
<dbReference type="SUPFAM" id="SSF53271">
    <property type="entry name" value="PRTase-like"/>
    <property type="match status" value="1"/>
</dbReference>
<keyword evidence="4 8" id="KW-0328">Glycosyltransferase</keyword>
<dbReference type="MEROPS" id="C44.001"/>
<keyword evidence="10" id="KW-0460">Magnesium</keyword>
<dbReference type="PROSITE" id="PS51278">
    <property type="entry name" value="GATASE_TYPE_2"/>
    <property type="match status" value="1"/>
</dbReference>
<dbReference type="SUPFAM" id="SSF56235">
    <property type="entry name" value="N-terminal nucleophile aminohydrolases (Ntn hydrolases)"/>
    <property type="match status" value="1"/>
</dbReference>
<evidence type="ECO:0000256" key="4">
    <source>
        <dbReference type="ARBA" id="ARBA00022676"/>
    </source>
</evidence>
<feature type="binding site" evidence="10">
    <location>
        <position position="311"/>
    </location>
    <ligand>
        <name>Mg(2+)</name>
        <dbReference type="ChEBI" id="CHEBI:18420"/>
    </ligand>
</feature>
<dbReference type="eggNOG" id="arCOG00093">
    <property type="taxonomic scope" value="Archaea"/>
</dbReference>
<feature type="binding site" evidence="11">
    <location>
        <position position="399"/>
    </location>
    <ligand>
        <name>[4Fe-4S] cluster</name>
        <dbReference type="ChEBI" id="CHEBI:49883"/>
    </ligand>
</feature>
<comment type="pathway">
    <text evidence="1 8">Purine metabolism; IMP biosynthesis via de novo pathway; N(1)-(5-phospho-D-ribosyl)glycinamide from 5-phospho-alpha-D-ribose 1-diphosphate: step 1/2.</text>
</comment>
<evidence type="ECO:0000313" key="14">
    <source>
        <dbReference type="Proteomes" id="UP000001694"/>
    </source>
</evidence>
<evidence type="ECO:0000256" key="2">
    <source>
        <dbReference type="ARBA" id="ARBA00010138"/>
    </source>
</evidence>
<dbReference type="InterPro" id="IPR000836">
    <property type="entry name" value="PRTase_dom"/>
</dbReference>
<feature type="binding site" evidence="11">
    <location>
        <position position="205"/>
    </location>
    <ligand>
        <name>[4Fe-4S] cluster</name>
        <dbReference type="ChEBI" id="CHEBI:49883"/>
    </ligand>
</feature>
<keyword evidence="5 8" id="KW-0808">Transferase</keyword>
<dbReference type="InterPro" id="IPR029057">
    <property type="entry name" value="PRTase-like"/>
</dbReference>
<keyword evidence="6 8" id="KW-0658">Purine biosynthesis</keyword>
<dbReference type="UniPathway" id="UPA00074">
    <property type="reaction ID" value="UER00124"/>
</dbReference>
<dbReference type="Pfam" id="PF13522">
    <property type="entry name" value="GATase_6"/>
    <property type="match status" value="1"/>
</dbReference>
<comment type="cofactor">
    <cofactor evidence="10">
        <name>Mg(2+)</name>
        <dbReference type="ChEBI" id="CHEBI:18420"/>
    </cofactor>
    <text evidence="10">Binds 1 Mg(2+) ion per subunit.</text>
</comment>
<sequence length="421" mass="46110">MCGIGAVWGKGAGAAALRMANWLVHRGHEGVGYAYLEGGAVKLGRPPEDAPAAVVHTRYSTSGPYGVSLQPVYARYRDLELAVAFNGTVVNFRQLDSSASFDGEALARSLAREIWERGVEEGVQEVYRKIVGAASTVALTPWGIIAVRDPRGVRPLAVSYDQAGARVASETVALGDGIELAPGVALLYGSRISTWKVDPKPARLCALEYVYFAHPASKLEGRLVADVRRALGRALAEGEEVKADAVAYVPETARHAAAGFAEVLGLEVVDAVVKNRFSGRLFIKPPGERKAEEVFQVVKEYVAGRRIFLVDDSLIRGTNIRAIVWMLKRAGAAEVHVRIASPPIRWPCFFGMDFQRRSELVAWGREVEEVRQIVGADTLRYISMEKFREVLGDSVCYGCFTGVYPQEVDVEWAERELARFK</sequence>
<evidence type="ECO:0000256" key="11">
    <source>
        <dbReference type="PIRSR" id="PIRSR000485-3"/>
    </source>
</evidence>
<feature type="binding site" evidence="11">
    <location>
        <position position="348"/>
    </location>
    <ligand>
        <name>[4Fe-4S] cluster</name>
        <dbReference type="ChEBI" id="CHEBI:49883"/>
    </ligand>
</feature>
<evidence type="ECO:0000256" key="5">
    <source>
        <dbReference type="ARBA" id="ARBA00022679"/>
    </source>
</evidence>
<reference evidence="13" key="1">
    <citation type="submission" date="2008-03" db="EMBL/GenBank/DDBJ databases">
        <title>Complete sequence of Thermoproteus neutrophilus V24Sta.</title>
        <authorList>
            <consortium name="US DOE Joint Genome Institute"/>
            <person name="Copeland A."/>
            <person name="Lucas S."/>
            <person name="Lapidus A."/>
            <person name="Glavina del Rio T."/>
            <person name="Dalin E."/>
            <person name="Tice H."/>
            <person name="Bruce D."/>
            <person name="Goodwin L."/>
            <person name="Pitluck S."/>
            <person name="Sims D."/>
            <person name="Brettin T."/>
            <person name="Detter J.C."/>
            <person name="Han C."/>
            <person name="Kuske C.R."/>
            <person name="Schmutz J."/>
            <person name="Larimer F."/>
            <person name="Land M."/>
            <person name="Hauser L."/>
            <person name="Kyrpides N."/>
            <person name="Mikhailova N."/>
            <person name="Biddle J.F."/>
            <person name="Zhang Z."/>
            <person name="Fitz-Gibbon S.T."/>
            <person name="Lowe T.M."/>
            <person name="Saltikov C."/>
            <person name="House C.H."/>
            <person name="Richardson P."/>
        </authorList>
    </citation>
    <scope>NUCLEOTIDE SEQUENCE [LARGE SCALE GENOMIC DNA]</scope>
    <source>
        <strain evidence="13">V24Sta</strain>
    </source>
</reference>
<dbReference type="InterPro" id="IPR005854">
    <property type="entry name" value="PurF"/>
</dbReference>
<evidence type="ECO:0000256" key="10">
    <source>
        <dbReference type="PIRSR" id="PIRSR000485-2"/>
    </source>
</evidence>
<dbReference type="GO" id="GO:0009113">
    <property type="term" value="P:purine nucleobase biosynthetic process"/>
    <property type="evidence" value="ECO:0007669"/>
    <property type="project" value="InterPro"/>
</dbReference>
<dbReference type="InterPro" id="IPR029055">
    <property type="entry name" value="Ntn_hydrolases_N"/>
</dbReference>
<comment type="catalytic activity">
    <reaction evidence="8">
        <text>5-phospho-beta-D-ribosylamine + L-glutamate + diphosphate = 5-phospho-alpha-D-ribose 1-diphosphate + L-glutamine + H2O</text>
        <dbReference type="Rhea" id="RHEA:14905"/>
        <dbReference type="ChEBI" id="CHEBI:15377"/>
        <dbReference type="ChEBI" id="CHEBI:29985"/>
        <dbReference type="ChEBI" id="CHEBI:33019"/>
        <dbReference type="ChEBI" id="CHEBI:58017"/>
        <dbReference type="ChEBI" id="CHEBI:58359"/>
        <dbReference type="ChEBI" id="CHEBI:58681"/>
        <dbReference type="EC" id="2.4.2.14"/>
    </reaction>
</comment>
<keyword evidence="11" id="KW-0408">Iron</keyword>
<keyword evidence="14" id="KW-1185">Reference proteome</keyword>
<accession>B1YBM4</accession>
<organism evidence="13 14">
    <name type="scientific">Pyrobaculum neutrophilum (strain DSM 2338 / JCM 9278 / NBRC 100436 / V24Sta)</name>
    <name type="common">Thermoproteus neutrophilus</name>
    <dbReference type="NCBI Taxonomy" id="444157"/>
    <lineage>
        <taxon>Archaea</taxon>
        <taxon>Thermoproteota</taxon>
        <taxon>Thermoprotei</taxon>
        <taxon>Thermoproteales</taxon>
        <taxon>Thermoproteaceae</taxon>
        <taxon>Pyrobaculum</taxon>
    </lineage>
</organism>
<dbReference type="KEGG" id="tne:Tneu_1911"/>
<dbReference type="AlphaFoldDB" id="B1YBM4"/>
<dbReference type="Gene3D" id="3.60.20.10">
    <property type="entry name" value="Glutamine Phosphoribosylpyrophosphate, subunit 1, domain 1"/>
    <property type="match status" value="1"/>
</dbReference>
<dbReference type="GO" id="GO:0004044">
    <property type="term" value="F:amidophosphoribosyltransferase activity"/>
    <property type="evidence" value="ECO:0007669"/>
    <property type="project" value="UniProtKB-EC"/>
</dbReference>
<feature type="binding site" evidence="10">
    <location>
        <position position="252"/>
    </location>
    <ligand>
        <name>Mg(2+)</name>
        <dbReference type="ChEBI" id="CHEBI:18420"/>
    </ligand>
</feature>
<dbReference type="Gene3D" id="3.40.50.2020">
    <property type="match status" value="1"/>
</dbReference>
<evidence type="ECO:0000259" key="12">
    <source>
        <dbReference type="PROSITE" id="PS51278"/>
    </source>
</evidence>
<evidence type="ECO:0000256" key="7">
    <source>
        <dbReference type="ARBA" id="ARBA00022962"/>
    </source>
</evidence>
<dbReference type="Proteomes" id="UP000001694">
    <property type="component" value="Chromosome"/>
</dbReference>
<dbReference type="PIRSF" id="PIRSF000485">
    <property type="entry name" value="Amd_phspho_trans"/>
    <property type="match status" value="1"/>
</dbReference>
<comment type="similarity">
    <text evidence="2 8">In the C-terminal section; belongs to the purine/pyrimidine phosphoribosyltransferase family.</text>
</comment>
<dbReference type="GO" id="GO:0006189">
    <property type="term" value="P:'de novo' IMP biosynthetic process"/>
    <property type="evidence" value="ECO:0007669"/>
    <property type="project" value="UniProtKB-UniPathway"/>
</dbReference>
<evidence type="ECO:0000256" key="8">
    <source>
        <dbReference type="PIRNR" id="PIRNR000485"/>
    </source>
</evidence>
<evidence type="ECO:0000313" key="13">
    <source>
        <dbReference type="EMBL" id="ACB40826.1"/>
    </source>
</evidence>
<evidence type="ECO:0000256" key="3">
    <source>
        <dbReference type="ARBA" id="ARBA00011941"/>
    </source>
</evidence>
<dbReference type="GO" id="GO:0046872">
    <property type="term" value="F:metal ion binding"/>
    <property type="evidence" value="ECO:0007669"/>
    <property type="project" value="UniProtKB-KW"/>
</dbReference>
<evidence type="ECO:0000256" key="6">
    <source>
        <dbReference type="ARBA" id="ARBA00022755"/>
    </source>
</evidence>
<feature type="binding site" evidence="10">
    <location>
        <position position="312"/>
    </location>
    <ligand>
        <name>Mg(2+)</name>
        <dbReference type="ChEBI" id="CHEBI:18420"/>
    </ligand>
</feature>
<dbReference type="GO" id="GO:0051536">
    <property type="term" value="F:iron-sulfur cluster binding"/>
    <property type="evidence" value="ECO:0007669"/>
    <property type="project" value="UniProtKB-KW"/>
</dbReference>
<dbReference type="InterPro" id="IPR017932">
    <property type="entry name" value="GATase_2_dom"/>
</dbReference>
<feature type="active site" description="Nucleophile" evidence="9">
    <location>
        <position position="2"/>
    </location>
</feature>
<feature type="domain" description="Glutamine amidotransferase type-2" evidence="12">
    <location>
        <begin position="2"/>
        <end position="198"/>
    </location>
</feature>
<dbReference type="HOGENOM" id="CLU_022389_3_3_2"/>
<dbReference type="EC" id="2.4.2.14" evidence="3 8"/>
<keyword evidence="11" id="KW-0411">Iron-sulfur</keyword>
<dbReference type="CDD" id="cd06223">
    <property type="entry name" value="PRTases_typeI"/>
    <property type="match status" value="1"/>
</dbReference>
<evidence type="ECO:0000256" key="9">
    <source>
        <dbReference type="PIRSR" id="PIRSR000485-1"/>
    </source>
</evidence>
<comment type="cofactor">
    <cofactor evidence="11">
        <name>[4Fe-4S] cluster</name>
        <dbReference type="ChEBI" id="CHEBI:49883"/>
    </cofactor>
    <text evidence="11">Binds 1 [4Fe-4S] cluster per subunit.</text>
</comment>
<proteinExistence type="inferred from homology"/>
<keyword evidence="7" id="KW-0315">Glutamine amidotransferase</keyword>
<evidence type="ECO:0000256" key="1">
    <source>
        <dbReference type="ARBA" id="ARBA00005209"/>
    </source>
</evidence>